<name>A0A409WLF6_9AGAR</name>
<proteinExistence type="predicted"/>
<reference evidence="1 2" key="1">
    <citation type="journal article" date="2018" name="Evol. Lett.">
        <title>Horizontal gene cluster transfer increased hallucinogenic mushroom diversity.</title>
        <authorList>
            <person name="Reynolds H.T."/>
            <person name="Vijayakumar V."/>
            <person name="Gluck-Thaler E."/>
            <person name="Korotkin H.B."/>
            <person name="Matheny P.B."/>
            <person name="Slot J.C."/>
        </authorList>
    </citation>
    <scope>NUCLEOTIDE SEQUENCE [LARGE SCALE GENOMIC DNA]</scope>
    <source>
        <strain evidence="1 2">2629</strain>
    </source>
</reference>
<comment type="caution">
    <text evidence="1">The sequence shown here is derived from an EMBL/GenBank/DDBJ whole genome shotgun (WGS) entry which is preliminary data.</text>
</comment>
<evidence type="ECO:0000313" key="2">
    <source>
        <dbReference type="Proteomes" id="UP000284842"/>
    </source>
</evidence>
<dbReference type="Proteomes" id="UP000284842">
    <property type="component" value="Unassembled WGS sequence"/>
</dbReference>
<dbReference type="EMBL" id="NHTK01005416">
    <property type="protein sequence ID" value="PPQ79354.1"/>
    <property type="molecule type" value="Genomic_DNA"/>
</dbReference>
<accession>A0A409WLF6</accession>
<organism evidence="1 2">
    <name type="scientific">Panaeolus cyanescens</name>
    <dbReference type="NCBI Taxonomy" id="181874"/>
    <lineage>
        <taxon>Eukaryota</taxon>
        <taxon>Fungi</taxon>
        <taxon>Dikarya</taxon>
        <taxon>Basidiomycota</taxon>
        <taxon>Agaricomycotina</taxon>
        <taxon>Agaricomycetes</taxon>
        <taxon>Agaricomycetidae</taxon>
        <taxon>Agaricales</taxon>
        <taxon>Agaricineae</taxon>
        <taxon>Galeropsidaceae</taxon>
        <taxon>Panaeolus</taxon>
    </lineage>
</organism>
<dbReference type="InParanoid" id="A0A409WLF6"/>
<keyword evidence="2" id="KW-1185">Reference proteome</keyword>
<protein>
    <submittedName>
        <fullName evidence="1">Uncharacterized protein</fullName>
    </submittedName>
</protein>
<sequence>MSEVLMRGTFEIYHISKVGQNGEVILRPLGVGAGGERRIVILHKGARAPKWEISTRKTGAYATMKVDWYPVMIREDQTLGLCDAPGSDMWNISPAPSLPPPMADSLYTVRSVGGKAWSFPRDVSQGEEPIVLSNVASIFYFKSITSNVAADNE</sequence>
<gene>
    <name evidence="1" type="ORF">CVT24_007458</name>
</gene>
<evidence type="ECO:0000313" key="1">
    <source>
        <dbReference type="EMBL" id="PPQ79354.1"/>
    </source>
</evidence>
<dbReference type="AlphaFoldDB" id="A0A409WLF6"/>